<dbReference type="Proteomes" id="UP001606099">
    <property type="component" value="Unassembled WGS sequence"/>
</dbReference>
<proteinExistence type="predicted"/>
<evidence type="ECO:0000313" key="3">
    <source>
        <dbReference type="Proteomes" id="UP001606099"/>
    </source>
</evidence>
<accession>A0ABW7FXJ1</accession>
<evidence type="ECO:0000313" key="2">
    <source>
        <dbReference type="EMBL" id="MFG6449049.1"/>
    </source>
</evidence>
<dbReference type="Pfam" id="PF09694">
    <property type="entry name" value="Gcw_chp"/>
    <property type="match status" value="1"/>
</dbReference>
<sequence length="277" mass="29390">MKRMQHHRLLALGTLLLGALSPLCSQAQSAPHSLSGNFGLFSDYRFRGISQTWLAPALQGGLDYAHASGAYAGVWGSNVSGNSYNNGAGLELDVYGGYKFALSQSLTLDFGALAYVYPGARLNSAPAQPSNQKYDNLDVYLGLSAGGFTGKLSVAASDYFGLNSRTAPYAYFSGLAARGSSKGSSYLDLNYRWELASLSEGLALDAHVGRLTVRRYAELSYTDFKLGVVKSLGGFNLGLAVVGSNADKAYYQIGNAAGQDAKRVGRTGLVLSLQRSF</sequence>
<keyword evidence="3" id="KW-1185">Reference proteome</keyword>
<gene>
    <name evidence="2" type="ORF">ACG0Z6_12485</name>
</gene>
<name>A0ABW7FXJ1_9BURK</name>
<dbReference type="InterPro" id="IPR010239">
    <property type="entry name" value="CHP02001"/>
</dbReference>
<feature type="chain" id="PRO_5045930804" evidence="1">
    <location>
        <begin position="28"/>
        <end position="277"/>
    </location>
</feature>
<evidence type="ECO:0000256" key="1">
    <source>
        <dbReference type="SAM" id="SignalP"/>
    </source>
</evidence>
<protein>
    <submittedName>
        <fullName evidence="2">TorF family putative porin</fullName>
    </submittedName>
</protein>
<feature type="signal peptide" evidence="1">
    <location>
        <begin position="1"/>
        <end position="27"/>
    </location>
</feature>
<dbReference type="EMBL" id="JBIGHZ010000004">
    <property type="protein sequence ID" value="MFG6449049.1"/>
    <property type="molecule type" value="Genomic_DNA"/>
</dbReference>
<dbReference type="NCBIfam" id="TIGR02001">
    <property type="entry name" value="gcw_chp"/>
    <property type="match status" value="1"/>
</dbReference>
<organism evidence="2 3">
    <name type="scientific">Roseateles rivi</name>
    <dbReference type="NCBI Taxonomy" id="3299028"/>
    <lineage>
        <taxon>Bacteria</taxon>
        <taxon>Pseudomonadati</taxon>
        <taxon>Pseudomonadota</taxon>
        <taxon>Betaproteobacteria</taxon>
        <taxon>Burkholderiales</taxon>
        <taxon>Sphaerotilaceae</taxon>
        <taxon>Roseateles</taxon>
    </lineage>
</organism>
<dbReference type="RefSeq" id="WP_394461858.1">
    <property type="nucleotide sequence ID" value="NZ_JBIGHZ010000004.1"/>
</dbReference>
<reference evidence="2 3" key="1">
    <citation type="submission" date="2024-08" db="EMBL/GenBank/DDBJ databases">
        <authorList>
            <person name="Lu H."/>
        </authorList>
    </citation>
    <scope>NUCLEOTIDE SEQUENCE [LARGE SCALE GENOMIC DNA]</scope>
    <source>
        <strain evidence="2 3">BYS180W</strain>
    </source>
</reference>
<keyword evidence="1" id="KW-0732">Signal</keyword>
<comment type="caution">
    <text evidence="2">The sequence shown here is derived from an EMBL/GenBank/DDBJ whole genome shotgun (WGS) entry which is preliminary data.</text>
</comment>